<evidence type="ECO:0000313" key="4">
    <source>
        <dbReference type="EMBL" id="KAG0567399.1"/>
    </source>
</evidence>
<dbReference type="Proteomes" id="UP000822688">
    <property type="component" value="Chromosome 7"/>
</dbReference>
<proteinExistence type="predicted"/>
<dbReference type="InterPro" id="IPR025124">
    <property type="entry name" value="Gag1-like_clamp"/>
</dbReference>
<feature type="region of interest" description="Disordered" evidence="1">
    <location>
        <begin position="36"/>
        <end position="90"/>
    </location>
</feature>
<feature type="compositionally biased region" description="Low complexity" evidence="1">
    <location>
        <begin position="58"/>
        <end position="80"/>
    </location>
</feature>
<evidence type="ECO:0000259" key="3">
    <source>
        <dbReference type="Pfam" id="PF13259"/>
    </source>
</evidence>
<dbReference type="Pfam" id="PF13259">
    <property type="entry name" value="clamp_Gag1-like"/>
    <property type="match status" value="1"/>
</dbReference>
<dbReference type="AlphaFoldDB" id="A0A8T0HB48"/>
<gene>
    <name evidence="4" type="ORF">KC19_7G132300</name>
</gene>
<dbReference type="OrthoDB" id="1896025at2759"/>
<sequence>MLDWSWLIQLSLLCVRCMYGCGNCFGRFTKSQKLDSRSTQDYLGQDKGEEVPLNNPLETSSSNEMENNGSNSRQQRSSSSATANHRVPEIRPIAENDANIPYVNHALRMWTERRREWVGSRDRPRPAVQHREPVISWSTTYEDLLGTSRPFTQPIPLPEMVDFLVDVWEQEGLYE</sequence>
<dbReference type="PANTHER" id="PTHR33373">
    <property type="entry name" value="OS07G0479600 PROTEIN"/>
    <property type="match status" value="1"/>
</dbReference>
<organism evidence="4 5">
    <name type="scientific">Ceratodon purpureus</name>
    <name type="common">Fire moss</name>
    <name type="synonym">Dicranum purpureum</name>
    <dbReference type="NCBI Taxonomy" id="3225"/>
    <lineage>
        <taxon>Eukaryota</taxon>
        <taxon>Viridiplantae</taxon>
        <taxon>Streptophyta</taxon>
        <taxon>Embryophyta</taxon>
        <taxon>Bryophyta</taxon>
        <taxon>Bryophytina</taxon>
        <taxon>Bryopsida</taxon>
        <taxon>Dicranidae</taxon>
        <taxon>Pseudoditrichales</taxon>
        <taxon>Ditrichaceae</taxon>
        <taxon>Ceratodon</taxon>
    </lineage>
</organism>
<keyword evidence="2" id="KW-0732">Signal</keyword>
<feature type="domain" description="Gag1-like clamp" evidence="3">
    <location>
        <begin position="64"/>
        <end position="175"/>
    </location>
</feature>
<feature type="signal peptide" evidence="2">
    <location>
        <begin position="1"/>
        <end position="22"/>
    </location>
</feature>
<reference evidence="4" key="1">
    <citation type="submission" date="2020-06" db="EMBL/GenBank/DDBJ databases">
        <title>WGS assembly of Ceratodon purpureus strain R40.</title>
        <authorList>
            <person name="Carey S.B."/>
            <person name="Jenkins J."/>
            <person name="Shu S."/>
            <person name="Lovell J.T."/>
            <person name="Sreedasyam A."/>
            <person name="Maumus F."/>
            <person name="Tiley G.P."/>
            <person name="Fernandez-Pozo N."/>
            <person name="Barry K."/>
            <person name="Chen C."/>
            <person name="Wang M."/>
            <person name="Lipzen A."/>
            <person name="Daum C."/>
            <person name="Saski C.A."/>
            <person name="Payton A.C."/>
            <person name="Mcbreen J.C."/>
            <person name="Conrad R.E."/>
            <person name="Kollar L.M."/>
            <person name="Olsson S."/>
            <person name="Huttunen S."/>
            <person name="Landis J.B."/>
            <person name="Wickett N.J."/>
            <person name="Johnson M.G."/>
            <person name="Rensing S.A."/>
            <person name="Grimwood J."/>
            <person name="Schmutz J."/>
            <person name="Mcdaniel S.F."/>
        </authorList>
    </citation>
    <scope>NUCLEOTIDE SEQUENCE</scope>
    <source>
        <strain evidence="4">R40</strain>
    </source>
</reference>
<evidence type="ECO:0000313" key="5">
    <source>
        <dbReference type="Proteomes" id="UP000822688"/>
    </source>
</evidence>
<comment type="caution">
    <text evidence="4">The sequence shown here is derived from an EMBL/GenBank/DDBJ whole genome shotgun (WGS) entry which is preliminary data.</text>
</comment>
<evidence type="ECO:0000256" key="1">
    <source>
        <dbReference type="SAM" id="MobiDB-lite"/>
    </source>
</evidence>
<feature type="chain" id="PRO_5035902036" description="Gag1-like clamp domain-containing protein" evidence="2">
    <location>
        <begin position="23"/>
        <end position="175"/>
    </location>
</feature>
<dbReference type="PANTHER" id="PTHR33373:SF34">
    <property type="entry name" value="DUF4050 DOMAIN-CONTAINING PROTEIN"/>
    <property type="match status" value="1"/>
</dbReference>
<accession>A0A8T0HB48</accession>
<name>A0A8T0HB48_CERPU</name>
<keyword evidence="5" id="KW-1185">Reference proteome</keyword>
<evidence type="ECO:0000256" key="2">
    <source>
        <dbReference type="SAM" id="SignalP"/>
    </source>
</evidence>
<dbReference type="EMBL" id="CM026428">
    <property type="protein sequence ID" value="KAG0567399.1"/>
    <property type="molecule type" value="Genomic_DNA"/>
</dbReference>
<protein>
    <recommendedName>
        <fullName evidence="3">Gag1-like clamp domain-containing protein</fullName>
    </recommendedName>
</protein>
<feature type="compositionally biased region" description="Basic and acidic residues" evidence="1">
    <location>
        <begin position="36"/>
        <end position="50"/>
    </location>
</feature>